<dbReference type="OrthoDB" id="78198at2759"/>
<reference evidence="5" key="1">
    <citation type="submission" date="2014-01" db="EMBL/GenBank/DDBJ databases">
        <title>The genome of the white-rot fungus Pycnoporus cinnabarinus: a basidiomycete model with a versatile arsenal for lignocellulosic biomass breakdown.</title>
        <authorList>
            <person name="Levasseur A."/>
            <person name="Lomascolo A."/>
            <person name="Ruiz-Duenas F.J."/>
            <person name="Uzan E."/>
            <person name="Piumi F."/>
            <person name="Kues U."/>
            <person name="Ram A.F.J."/>
            <person name="Murat C."/>
            <person name="Haon M."/>
            <person name="Benoit I."/>
            <person name="Arfi Y."/>
            <person name="Chevret D."/>
            <person name="Drula E."/>
            <person name="Kwon M.J."/>
            <person name="Gouret P."/>
            <person name="Lesage-Meessen L."/>
            <person name="Lombard V."/>
            <person name="Mariette J."/>
            <person name="Noirot C."/>
            <person name="Park J."/>
            <person name="Patyshakuliyeva A."/>
            <person name="Wieneger R.A.B."/>
            <person name="Wosten H.A.B."/>
            <person name="Martin F."/>
            <person name="Coutinho P.M."/>
            <person name="de Vries R."/>
            <person name="Martinez A.T."/>
            <person name="Klopp C."/>
            <person name="Pontarotti P."/>
            <person name="Henrissat B."/>
            <person name="Record E."/>
        </authorList>
    </citation>
    <scope>NUCLEOTIDE SEQUENCE [LARGE SCALE GENOMIC DNA]</scope>
    <source>
        <strain evidence="5">BRFM137</strain>
    </source>
</reference>
<sequence length="332" mass="37286">MGLNTATFDYILCNGFRQKWEASVIPRSDADPNGRPRLGRRSLSAEGALGLICHYLCSAMSETALQQIFALVPSTVSRYRRFAQKILRATLRHMPEAEIAWWRTVEECEMDSEMVRLRHPLLEAAMGTIDGLNLATAVSDDPDVENATFNGWLHGHFTSCVLAFAPRGLIKGCVLNAPGSWHDAKVARSIYDKLRNKTPAGYYLVTDTAFPRGDRSISGRIQAPLKSGQQVSDDPEEREALLARNRQLLSFRQTAEWGMRLLRAGFARLRVPMDINDPEGRLELLELMNRFGFLNSITGFKHWHLENAENGVPREADSADTTAHGRMFGEHF</sequence>
<keyword evidence="6" id="KW-1185">Reference proteome</keyword>
<evidence type="ECO:0000313" key="6">
    <source>
        <dbReference type="Proteomes" id="UP000029665"/>
    </source>
</evidence>
<proteinExistence type="predicted"/>
<organism evidence="5 6">
    <name type="scientific">Pycnoporus cinnabarinus</name>
    <name type="common">Cinnabar-red polypore</name>
    <name type="synonym">Trametes cinnabarina</name>
    <dbReference type="NCBI Taxonomy" id="5643"/>
    <lineage>
        <taxon>Eukaryota</taxon>
        <taxon>Fungi</taxon>
        <taxon>Dikarya</taxon>
        <taxon>Basidiomycota</taxon>
        <taxon>Agaricomycotina</taxon>
        <taxon>Agaricomycetes</taxon>
        <taxon>Polyporales</taxon>
        <taxon>Polyporaceae</taxon>
        <taxon>Trametes</taxon>
    </lineage>
</organism>
<dbReference type="AlphaFoldDB" id="A0A060SPZ8"/>
<dbReference type="Proteomes" id="UP000029665">
    <property type="component" value="Unassembled WGS sequence"/>
</dbReference>
<dbReference type="Pfam" id="PF13359">
    <property type="entry name" value="DDE_Tnp_4"/>
    <property type="match status" value="1"/>
</dbReference>
<dbReference type="OMA" id="MWYERPI"/>
<evidence type="ECO:0000256" key="1">
    <source>
        <dbReference type="ARBA" id="ARBA00001968"/>
    </source>
</evidence>
<gene>
    <name evidence="5" type="ORF">BN946_scf184846.g4</name>
</gene>
<comment type="caution">
    <text evidence="5">The sequence shown here is derived from an EMBL/GenBank/DDBJ whole genome shotgun (WGS) entry which is preliminary data.</text>
</comment>
<name>A0A060SPZ8_PYCCI</name>
<evidence type="ECO:0000313" key="5">
    <source>
        <dbReference type="EMBL" id="CDO74523.1"/>
    </source>
</evidence>
<accession>A0A060SPZ8</accession>
<dbReference type="GO" id="GO:0046872">
    <property type="term" value="F:metal ion binding"/>
    <property type="evidence" value="ECO:0007669"/>
    <property type="project" value="UniProtKB-KW"/>
</dbReference>
<dbReference type="PANTHER" id="PTHR48471:SF1">
    <property type="entry name" value="DDE TNP4 DOMAIN-CONTAINING PROTEIN"/>
    <property type="match status" value="1"/>
</dbReference>
<dbReference type="HOGENOM" id="CLU_048932_1_1_1"/>
<evidence type="ECO:0000256" key="2">
    <source>
        <dbReference type="ARBA" id="ARBA00022723"/>
    </source>
</evidence>
<dbReference type="EMBL" id="CCBP010000177">
    <property type="protein sequence ID" value="CDO74523.1"/>
    <property type="molecule type" value="Genomic_DNA"/>
</dbReference>
<evidence type="ECO:0000259" key="4">
    <source>
        <dbReference type="Pfam" id="PF13359"/>
    </source>
</evidence>
<feature type="region of interest" description="Disordered" evidence="3">
    <location>
        <begin position="312"/>
        <end position="332"/>
    </location>
</feature>
<dbReference type="PANTHER" id="PTHR48471">
    <property type="entry name" value="DDE TNP4 DOMAIN-CONTAINING PROTEIN"/>
    <property type="match status" value="1"/>
</dbReference>
<keyword evidence="2" id="KW-0479">Metal-binding</keyword>
<feature type="domain" description="DDE Tnp4" evidence="4">
    <location>
        <begin position="129"/>
        <end position="276"/>
    </location>
</feature>
<dbReference type="InterPro" id="IPR027806">
    <property type="entry name" value="HARBI1_dom"/>
</dbReference>
<evidence type="ECO:0000256" key="3">
    <source>
        <dbReference type="SAM" id="MobiDB-lite"/>
    </source>
</evidence>
<protein>
    <recommendedName>
        <fullName evidence="4">DDE Tnp4 domain-containing protein</fullName>
    </recommendedName>
</protein>
<comment type="cofactor">
    <cofactor evidence="1">
        <name>a divalent metal cation</name>
        <dbReference type="ChEBI" id="CHEBI:60240"/>
    </cofactor>
</comment>